<sequence length="272" mass="29873">MSRHVMEALGKSKIIIEDGKVVDVSEPVVKYCPLFKKHRNIEELNCQSIKENIEFRVKDFGMCTENRETKLDYFLNFGISEVMSLAVKQGSLDSVVMASDGCGTAVLNDAQIIQGMGGRISAIIETEPIESVIADIGAENILDPKTAEIDQIKGVIKAYEMGYSNVGVTTPFAQQAKLFREKYGDKIVIFGVHTTGISEDEANMFFDYADVITACASKYVREVAKTKAVIQAGTKVPIYGATERGKELMLAKLNELGKTPDTILEDGPYPLI</sequence>
<evidence type="ECO:0000313" key="1">
    <source>
        <dbReference type="EMBL" id="TQS81209.1"/>
    </source>
</evidence>
<dbReference type="Pfam" id="PF09872">
    <property type="entry name" value="DUF2099"/>
    <property type="match status" value="1"/>
</dbReference>
<protein>
    <recommendedName>
        <fullName evidence="3">Methanogenesis marker protein 8</fullName>
    </recommendedName>
</protein>
<organism evidence="1 2">
    <name type="scientific">Candidatus Methanomassiliicoccus intestinalis</name>
    <dbReference type="NCBI Taxonomy" id="1406512"/>
    <lineage>
        <taxon>Archaea</taxon>
        <taxon>Methanobacteriati</taxon>
        <taxon>Thermoplasmatota</taxon>
        <taxon>Thermoplasmata</taxon>
        <taxon>Methanomassiliicoccales</taxon>
        <taxon>Methanomassiliicoccaceae</taxon>
        <taxon>Methanomassiliicoccus</taxon>
    </lineage>
</organism>
<dbReference type="PIRSF" id="PIRSF004929">
    <property type="entry name" value="UCP004929"/>
    <property type="match status" value="1"/>
</dbReference>
<reference evidence="1" key="1">
    <citation type="submission" date="2016-03" db="EMBL/GenBank/DDBJ databases">
        <authorList>
            <person name="Borrel G."/>
            <person name="Mccann A."/>
            <person name="O'Toole P.W."/>
        </authorList>
    </citation>
    <scope>NUCLEOTIDE SEQUENCE</scope>
    <source>
        <strain evidence="1">183</strain>
    </source>
</reference>
<comment type="caution">
    <text evidence="1">The sequence shown here is derived from an EMBL/GenBank/DDBJ whole genome shotgun (WGS) entry which is preliminary data.</text>
</comment>
<dbReference type="NCBIfam" id="TIGR03275">
    <property type="entry name" value="methan_mark_8"/>
    <property type="match status" value="1"/>
</dbReference>
<gene>
    <name evidence="1" type="ORF">A3207_04885</name>
</gene>
<dbReference type="InterPro" id="IPR009181">
    <property type="entry name" value="Methan_mark_8"/>
</dbReference>
<name>A0A8J8TD42_9ARCH</name>
<accession>A0A8J8TD42</accession>
<dbReference type="EMBL" id="LVVT01000024">
    <property type="protein sequence ID" value="TQS81209.1"/>
    <property type="molecule type" value="Genomic_DNA"/>
</dbReference>
<dbReference type="RefSeq" id="WP_400195138.1">
    <property type="nucleotide sequence ID" value="NZ_CAYAYE010000021.1"/>
</dbReference>
<dbReference type="AlphaFoldDB" id="A0A8J8TD42"/>
<evidence type="ECO:0000313" key="2">
    <source>
        <dbReference type="Proteomes" id="UP000752814"/>
    </source>
</evidence>
<dbReference type="Proteomes" id="UP000752814">
    <property type="component" value="Unassembled WGS sequence"/>
</dbReference>
<proteinExistence type="predicted"/>
<evidence type="ECO:0008006" key="3">
    <source>
        <dbReference type="Google" id="ProtNLM"/>
    </source>
</evidence>